<evidence type="ECO:0008006" key="4">
    <source>
        <dbReference type="Google" id="ProtNLM"/>
    </source>
</evidence>
<dbReference type="OrthoDB" id="3524679at2759"/>
<dbReference type="EMBL" id="VIGI01000014">
    <property type="protein sequence ID" value="KAB8291669.1"/>
    <property type="molecule type" value="Genomic_DNA"/>
</dbReference>
<dbReference type="Pfam" id="PF12351">
    <property type="entry name" value="Fig1"/>
    <property type="match status" value="1"/>
</dbReference>
<accession>A0A5N6JS15</accession>
<keyword evidence="1" id="KW-0472">Membrane</keyword>
<comment type="caution">
    <text evidence="2">The sequence shown here is derived from an EMBL/GenBank/DDBJ whole genome shotgun (WGS) entry which is preliminary data.</text>
</comment>
<feature type="transmembrane region" description="Helical" evidence="1">
    <location>
        <begin position="153"/>
        <end position="174"/>
    </location>
</feature>
<name>A0A5N6JS15_MONLA</name>
<evidence type="ECO:0000256" key="1">
    <source>
        <dbReference type="SAM" id="Phobius"/>
    </source>
</evidence>
<dbReference type="GO" id="GO:0016020">
    <property type="term" value="C:membrane"/>
    <property type="evidence" value="ECO:0007669"/>
    <property type="project" value="InterPro"/>
</dbReference>
<evidence type="ECO:0000313" key="3">
    <source>
        <dbReference type="Proteomes" id="UP000326757"/>
    </source>
</evidence>
<organism evidence="2 3">
    <name type="scientific">Monilinia laxa</name>
    <name type="common">Brown rot fungus</name>
    <name type="synonym">Sclerotinia laxa</name>
    <dbReference type="NCBI Taxonomy" id="61186"/>
    <lineage>
        <taxon>Eukaryota</taxon>
        <taxon>Fungi</taxon>
        <taxon>Dikarya</taxon>
        <taxon>Ascomycota</taxon>
        <taxon>Pezizomycotina</taxon>
        <taxon>Leotiomycetes</taxon>
        <taxon>Helotiales</taxon>
        <taxon>Sclerotiniaceae</taxon>
        <taxon>Monilinia</taxon>
    </lineage>
</organism>
<dbReference type="Proteomes" id="UP000326757">
    <property type="component" value="Unassembled WGS sequence"/>
</dbReference>
<keyword evidence="3" id="KW-1185">Reference proteome</keyword>
<sequence>MAPIRGLPQYKRAVGFLALPALLFYLLATISALPGVPGIFIENIQTDLGSGSVEVRLGYFGTCLRRIGSDADIKLQCTTTKKGFSNMLIGSSNETLHNATENILAFASGMQRDVFVGSPSFFPGAGLLFLLSLLLLIPLELTTRPPAKFKPSTVLFLNHATIMLFWFTSAWSFAGALSISEVVMSQQELLILDGSKNITVKIGLVVQFLQWTAFAFTFIFAGGITSLKMSREPRILNPEEMAAKAGSLGSQVLYYAQREWLTGLGSPTLMRRFDTNVTGAF</sequence>
<gene>
    <name evidence="2" type="ORF">EYC80_006469</name>
</gene>
<dbReference type="InterPro" id="IPR033481">
    <property type="entry name" value="Dni1/Fig1"/>
</dbReference>
<evidence type="ECO:0000313" key="2">
    <source>
        <dbReference type="EMBL" id="KAB8291669.1"/>
    </source>
</evidence>
<reference evidence="2 3" key="1">
    <citation type="submission" date="2019-06" db="EMBL/GenBank/DDBJ databases">
        <title>Genome Sequence of the Brown Rot Fungal Pathogen Monilinia laxa.</title>
        <authorList>
            <person name="De Miccolis Angelini R.M."/>
            <person name="Landi L."/>
            <person name="Abate D."/>
            <person name="Pollastro S."/>
            <person name="Romanazzi G."/>
            <person name="Faretra F."/>
        </authorList>
    </citation>
    <scope>NUCLEOTIDE SEQUENCE [LARGE SCALE GENOMIC DNA]</scope>
    <source>
        <strain evidence="2 3">Mlax316</strain>
    </source>
</reference>
<feature type="transmembrane region" description="Helical" evidence="1">
    <location>
        <begin position="12"/>
        <end position="33"/>
    </location>
</feature>
<keyword evidence="1" id="KW-0812">Transmembrane</keyword>
<protein>
    <recommendedName>
        <fullName evidence="4">MARVEL domain-containing protein</fullName>
    </recommendedName>
</protein>
<dbReference type="AlphaFoldDB" id="A0A5N6JS15"/>
<proteinExistence type="predicted"/>
<feature type="transmembrane region" description="Helical" evidence="1">
    <location>
        <begin position="208"/>
        <end position="227"/>
    </location>
</feature>
<feature type="transmembrane region" description="Helical" evidence="1">
    <location>
        <begin position="120"/>
        <end position="141"/>
    </location>
</feature>
<keyword evidence="1" id="KW-1133">Transmembrane helix</keyword>